<keyword evidence="7 8" id="KW-0472">Membrane</keyword>
<comment type="subunit">
    <text evidence="3 8">Homodimer and heterodimers.</text>
</comment>
<evidence type="ECO:0000256" key="8">
    <source>
        <dbReference type="RuleBase" id="RU361233"/>
    </source>
</evidence>
<comment type="similarity">
    <text evidence="2 8">Belongs to the Casparian strip membrane proteins (CASP) family.</text>
</comment>
<evidence type="ECO:0000256" key="5">
    <source>
        <dbReference type="ARBA" id="ARBA00022692"/>
    </source>
</evidence>
<dbReference type="EMBL" id="JAUUTY010000006">
    <property type="protein sequence ID" value="KAK1617497.1"/>
    <property type="molecule type" value="Genomic_DNA"/>
</dbReference>
<evidence type="ECO:0000256" key="3">
    <source>
        <dbReference type="ARBA" id="ARBA00011489"/>
    </source>
</evidence>
<keyword evidence="12" id="KW-1185">Reference proteome</keyword>
<proteinExistence type="inferred from homology"/>
<comment type="caution">
    <text evidence="10">The sequence shown here is derived from an EMBL/GenBank/DDBJ whole genome shotgun (WGS) entry which is preliminary data.</text>
</comment>
<evidence type="ECO:0000313" key="10">
    <source>
        <dbReference type="EMBL" id="KAK1617497.1"/>
    </source>
</evidence>
<dbReference type="PANTHER" id="PTHR33573:SF3">
    <property type="entry name" value="CASP-LIKE PROTEIN"/>
    <property type="match status" value="1"/>
</dbReference>
<dbReference type="AlphaFoldDB" id="A0AAD8RAM2"/>
<feature type="domain" description="Casparian strip membrane protein" evidence="9">
    <location>
        <begin position="9"/>
        <end position="152"/>
    </location>
</feature>
<evidence type="ECO:0000256" key="7">
    <source>
        <dbReference type="ARBA" id="ARBA00023136"/>
    </source>
</evidence>
<comment type="subcellular location">
    <subcellularLocation>
        <location evidence="1 8">Cell membrane</location>
        <topology evidence="1 8">Multi-pass membrane protein</topology>
    </subcellularLocation>
</comment>
<gene>
    <name evidence="10" type="ORF">QYE76_023014</name>
    <name evidence="11" type="ORF">QYE76_023016</name>
</gene>
<dbReference type="GO" id="GO:0005886">
    <property type="term" value="C:plasma membrane"/>
    <property type="evidence" value="ECO:0007669"/>
    <property type="project" value="UniProtKB-SubCell"/>
</dbReference>
<evidence type="ECO:0000313" key="11">
    <source>
        <dbReference type="EMBL" id="KAK1617499.1"/>
    </source>
</evidence>
<evidence type="ECO:0000259" key="9">
    <source>
        <dbReference type="Pfam" id="PF04535"/>
    </source>
</evidence>
<keyword evidence="4 8" id="KW-1003">Cell membrane</keyword>
<keyword evidence="6 8" id="KW-1133">Transmembrane helix</keyword>
<dbReference type="Pfam" id="PF04535">
    <property type="entry name" value="CASP_dom"/>
    <property type="match status" value="1"/>
</dbReference>
<sequence length="177" mass="19146">MSRWTAWVAAGLLARLLMIAVLLMSVRFVLANHTEVELINIDYYKLQSYSYVVASAIIGLAGSVLQIPVALYLLCKSKRMTTSAMILDISMGADMVISLVLTSGVSAGFGATNDVLHYVNGATWKDPAVQKILKDYYGRAIVALILLLVGMLLSICATAVSARLRSKAINDREFDGA</sequence>
<protein>
    <recommendedName>
        <fullName evidence="8">CASP-like protein</fullName>
    </recommendedName>
</protein>
<dbReference type="PANTHER" id="PTHR33573">
    <property type="entry name" value="CASP-LIKE PROTEIN 4A4"/>
    <property type="match status" value="1"/>
</dbReference>
<organism evidence="10 12">
    <name type="scientific">Lolium multiflorum</name>
    <name type="common">Italian ryegrass</name>
    <name type="synonym">Lolium perenne subsp. multiflorum</name>
    <dbReference type="NCBI Taxonomy" id="4521"/>
    <lineage>
        <taxon>Eukaryota</taxon>
        <taxon>Viridiplantae</taxon>
        <taxon>Streptophyta</taxon>
        <taxon>Embryophyta</taxon>
        <taxon>Tracheophyta</taxon>
        <taxon>Spermatophyta</taxon>
        <taxon>Magnoliopsida</taxon>
        <taxon>Liliopsida</taxon>
        <taxon>Poales</taxon>
        <taxon>Poaceae</taxon>
        <taxon>BOP clade</taxon>
        <taxon>Pooideae</taxon>
        <taxon>Poodae</taxon>
        <taxon>Poeae</taxon>
        <taxon>Poeae Chloroplast Group 2 (Poeae type)</taxon>
        <taxon>Loliodinae</taxon>
        <taxon>Loliinae</taxon>
        <taxon>Lolium</taxon>
    </lineage>
</organism>
<evidence type="ECO:0000256" key="4">
    <source>
        <dbReference type="ARBA" id="ARBA00022475"/>
    </source>
</evidence>
<evidence type="ECO:0000256" key="2">
    <source>
        <dbReference type="ARBA" id="ARBA00007651"/>
    </source>
</evidence>
<dbReference type="Proteomes" id="UP001231189">
    <property type="component" value="Unassembled WGS sequence"/>
</dbReference>
<evidence type="ECO:0000256" key="6">
    <source>
        <dbReference type="ARBA" id="ARBA00022989"/>
    </source>
</evidence>
<name>A0AAD8RAM2_LOLMU</name>
<feature type="transmembrane region" description="Helical" evidence="8">
    <location>
        <begin position="96"/>
        <end position="116"/>
    </location>
</feature>
<accession>A0AAD8RAM2</accession>
<dbReference type="InterPro" id="IPR006702">
    <property type="entry name" value="CASP_dom"/>
</dbReference>
<feature type="transmembrane region" description="Helical" evidence="8">
    <location>
        <begin position="136"/>
        <end position="162"/>
    </location>
</feature>
<feature type="transmembrane region" description="Helical" evidence="8">
    <location>
        <begin position="12"/>
        <end position="31"/>
    </location>
</feature>
<evidence type="ECO:0000313" key="12">
    <source>
        <dbReference type="Proteomes" id="UP001231189"/>
    </source>
</evidence>
<reference evidence="10" key="1">
    <citation type="submission" date="2023-07" db="EMBL/GenBank/DDBJ databases">
        <title>A chromosome-level genome assembly of Lolium multiflorum.</title>
        <authorList>
            <person name="Chen Y."/>
            <person name="Copetti D."/>
            <person name="Kolliker R."/>
            <person name="Studer B."/>
        </authorList>
    </citation>
    <scope>NUCLEOTIDE SEQUENCE</scope>
    <source>
        <strain evidence="10">02402/16</strain>
        <tissue evidence="10">Leaf</tissue>
    </source>
</reference>
<feature type="transmembrane region" description="Helical" evidence="8">
    <location>
        <begin position="51"/>
        <end position="75"/>
    </location>
</feature>
<dbReference type="EMBL" id="JAUUTY010000006">
    <property type="protein sequence ID" value="KAK1617499.1"/>
    <property type="molecule type" value="Genomic_DNA"/>
</dbReference>
<evidence type="ECO:0000256" key="1">
    <source>
        <dbReference type="ARBA" id="ARBA00004651"/>
    </source>
</evidence>
<keyword evidence="5 8" id="KW-0812">Transmembrane</keyword>